<feature type="non-terminal residue" evidence="1">
    <location>
        <position position="90"/>
    </location>
</feature>
<reference evidence="1" key="1">
    <citation type="journal article" date="2014" name="Front. Microbiol.">
        <title>High frequency of phylogenetically diverse reductive dehalogenase-homologous genes in deep subseafloor sedimentary metagenomes.</title>
        <authorList>
            <person name="Kawai M."/>
            <person name="Futagami T."/>
            <person name="Toyoda A."/>
            <person name="Takaki Y."/>
            <person name="Nishi S."/>
            <person name="Hori S."/>
            <person name="Arai W."/>
            <person name="Tsubouchi T."/>
            <person name="Morono Y."/>
            <person name="Uchiyama I."/>
            <person name="Ito T."/>
            <person name="Fujiyama A."/>
            <person name="Inagaki F."/>
            <person name="Takami H."/>
        </authorList>
    </citation>
    <scope>NUCLEOTIDE SEQUENCE</scope>
    <source>
        <strain evidence="1">Expedition CK06-06</strain>
    </source>
</reference>
<proteinExistence type="predicted"/>
<protein>
    <submittedName>
        <fullName evidence="1">Uncharacterized protein</fullName>
    </submittedName>
</protein>
<sequence length="90" mass="10511">MAKGIDEVMNPLIEAMNKIPYIETYSCCQGHPEESAVKEYGYAVANIVFEVKDEPQNLIPWLLFVQEILRQRKKLTVKREFAFIVEKKYS</sequence>
<comment type="caution">
    <text evidence="1">The sequence shown here is derived from an EMBL/GenBank/DDBJ whole genome shotgun (WGS) entry which is preliminary data.</text>
</comment>
<organism evidence="1">
    <name type="scientific">marine sediment metagenome</name>
    <dbReference type="NCBI Taxonomy" id="412755"/>
    <lineage>
        <taxon>unclassified sequences</taxon>
        <taxon>metagenomes</taxon>
        <taxon>ecological metagenomes</taxon>
    </lineage>
</organism>
<evidence type="ECO:0000313" key="1">
    <source>
        <dbReference type="EMBL" id="GAG10560.1"/>
    </source>
</evidence>
<dbReference type="EMBL" id="BARS01029958">
    <property type="protein sequence ID" value="GAG10560.1"/>
    <property type="molecule type" value="Genomic_DNA"/>
</dbReference>
<accession>X0UXS1</accession>
<gene>
    <name evidence="1" type="ORF">S01H1_46771</name>
</gene>
<dbReference type="AlphaFoldDB" id="X0UXS1"/>
<name>X0UXS1_9ZZZZ</name>